<dbReference type="SUPFAM" id="SSF52047">
    <property type="entry name" value="RNI-like"/>
    <property type="match status" value="1"/>
</dbReference>
<proteinExistence type="predicted"/>
<gene>
    <name evidence="1" type="ORF">NA57DRAFT_80265</name>
</gene>
<dbReference type="InterPro" id="IPR032675">
    <property type="entry name" value="LRR_dom_sf"/>
</dbReference>
<reference evidence="1" key="1">
    <citation type="journal article" date="2020" name="Stud. Mycol.">
        <title>101 Dothideomycetes genomes: a test case for predicting lifestyles and emergence of pathogens.</title>
        <authorList>
            <person name="Haridas S."/>
            <person name="Albert R."/>
            <person name="Binder M."/>
            <person name="Bloem J."/>
            <person name="Labutti K."/>
            <person name="Salamov A."/>
            <person name="Andreopoulos B."/>
            <person name="Baker S."/>
            <person name="Barry K."/>
            <person name="Bills G."/>
            <person name="Bluhm B."/>
            <person name="Cannon C."/>
            <person name="Castanera R."/>
            <person name="Culley D."/>
            <person name="Daum C."/>
            <person name="Ezra D."/>
            <person name="Gonzalez J."/>
            <person name="Henrissat B."/>
            <person name="Kuo A."/>
            <person name="Liang C."/>
            <person name="Lipzen A."/>
            <person name="Lutzoni F."/>
            <person name="Magnuson J."/>
            <person name="Mondo S."/>
            <person name="Nolan M."/>
            <person name="Ohm R."/>
            <person name="Pangilinan J."/>
            <person name="Park H.-J."/>
            <person name="Ramirez L."/>
            <person name="Alfaro M."/>
            <person name="Sun H."/>
            <person name="Tritt A."/>
            <person name="Yoshinaga Y."/>
            <person name="Zwiers L.-H."/>
            <person name="Turgeon B."/>
            <person name="Goodwin S."/>
            <person name="Spatafora J."/>
            <person name="Crous P."/>
            <person name="Grigoriev I."/>
        </authorList>
    </citation>
    <scope>NUCLEOTIDE SEQUENCE</scope>
    <source>
        <strain evidence="1">CBS 133067</strain>
    </source>
</reference>
<comment type="caution">
    <text evidence="1">The sequence shown here is derived from an EMBL/GenBank/DDBJ whole genome shotgun (WGS) entry which is preliminary data.</text>
</comment>
<organism evidence="1 2">
    <name type="scientific">Rhizodiscina lignyota</name>
    <dbReference type="NCBI Taxonomy" id="1504668"/>
    <lineage>
        <taxon>Eukaryota</taxon>
        <taxon>Fungi</taxon>
        <taxon>Dikarya</taxon>
        <taxon>Ascomycota</taxon>
        <taxon>Pezizomycotina</taxon>
        <taxon>Dothideomycetes</taxon>
        <taxon>Pleosporomycetidae</taxon>
        <taxon>Aulographales</taxon>
        <taxon>Rhizodiscinaceae</taxon>
        <taxon>Rhizodiscina</taxon>
    </lineage>
</organism>
<sequence length="307" mass="34599">MLTSAFRSLSNLKTLIIIAQQKVRPSAPAEYYGPGSISHVVSSYLAAAGMAGIKLKSLLVGTGAITHWNIKPGVAVMDLPMSFLPLYANITSLQIKLSTKNPTYLGSTDWIRHTSLFLSAMPLLEELYLSFDDRIHTEAIFSEIVNKTTCRWPNLKRLQLIGFQLKTADLLSLLGRHQENLERFAVHYCDFTGESWRSILECLREFPSLQDLRIIYIAQDGWRTSFQNSGHVAEIDEQLNTVDIFLGELKFDGCPWALVQDLNKYCVVAEHWENIPARIDQFLTDFTVTGLAAESDVDIELGDLWLD</sequence>
<dbReference type="Proteomes" id="UP000799772">
    <property type="component" value="Unassembled WGS sequence"/>
</dbReference>
<dbReference type="Gene3D" id="3.80.10.10">
    <property type="entry name" value="Ribonuclease Inhibitor"/>
    <property type="match status" value="1"/>
</dbReference>
<protein>
    <recommendedName>
        <fullName evidence="3">F-box domain-containing protein</fullName>
    </recommendedName>
</protein>
<dbReference type="OrthoDB" id="5422579at2759"/>
<dbReference type="AlphaFoldDB" id="A0A9P4I9F9"/>
<evidence type="ECO:0000313" key="2">
    <source>
        <dbReference type="Proteomes" id="UP000799772"/>
    </source>
</evidence>
<accession>A0A9P4I9F9</accession>
<evidence type="ECO:0000313" key="1">
    <source>
        <dbReference type="EMBL" id="KAF2094457.1"/>
    </source>
</evidence>
<keyword evidence="2" id="KW-1185">Reference proteome</keyword>
<evidence type="ECO:0008006" key="3">
    <source>
        <dbReference type="Google" id="ProtNLM"/>
    </source>
</evidence>
<dbReference type="EMBL" id="ML978134">
    <property type="protein sequence ID" value="KAF2094457.1"/>
    <property type="molecule type" value="Genomic_DNA"/>
</dbReference>
<name>A0A9P4I9F9_9PEZI</name>